<geneLocation type="plasmid" evidence="1">
    <name>unnamed1</name>
</geneLocation>
<evidence type="ECO:0000313" key="2">
    <source>
        <dbReference type="Proteomes" id="UP000270411"/>
    </source>
</evidence>
<dbReference type="AlphaFoldDB" id="A0A3G8GVN1"/>
<keyword evidence="1" id="KW-0614">Plasmid</keyword>
<sequence>MAILHILKLAALAFVNRLFRSQTVSTTGKDPKGFNIYEYEGTPSVTPGYFIVRFRHVLNGEVRTKHRQRMTDQEWKATRERLEQSREEAGVFDTAALPALSVNSHDGH</sequence>
<evidence type="ECO:0000313" key="1">
    <source>
        <dbReference type="EMBL" id="AZG12154.1"/>
    </source>
</evidence>
<dbReference type="KEGG" id="cpau:EHF44_01410"/>
<dbReference type="Proteomes" id="UP000270411">
    <property type="component" value="Plasmid unnamed1"/>
</dbReference>
<gene>
    <name evidence="1" type="ORF">EHF44_01410</name>
</gene>
<name>A0A3G8GVN1_9BURK</name>
<proteinExistence type="predicted"/>
<reference evidence="2" key="1">
    <citation type="submission" date="2018-11" db="EMBL/GenBank/DDBJ databases">
        <title>FDA dAtabase for Regulatory Grade micrObial Sequences (FDA-ARGOS): Supporting development and validation of Infectious Disease Dx tests.</title>
        <authorList>
            <person name="Goldberg B."/>
            <person name="Campos J."/>
            <person name="Tallon L."/>
            <person name="Sadzewicz L."/>
            <person name="Zhao X."/>
            <person name="Vavikolanu K."/>
            <person name="Mehta A."/>
            <person name="Aluvathingal J."/>
            <person name="Nadendla S."/>
            <person name="Geyer C."/>
            <person name="Nandy P."/>
            <person name="Yan Y."/>
            <person name="Sichtig H."/>
        </authorList>
    </citation>
    <scope>NUCLEOTIDE SEQUENCE [LARGE SCALE GENOMIC DNA]</scope>
    <source>
        <strain evidence="2">FDAARGOS_614</strain>
        <plasmid evidence="2">unnamed1</plasmid>
    </source>
</reference>
<organism evidence="1 2">
    <name type="scientific">Cupriavidus pauculus</name>
    <dbReference type="NCBI Taxonomy" id="82633"/>
    <lineage>
        <taxon>Bacteria</taxon>
        <taxon>Pseudomonadati</taxon>
        <taxon>Pseudomonadota</taxon>
        <taxon>Betaproteobacteria</taxon>
        <taxon>Burkholderiales</taxon>
        <taxon>Burkholderiaceae</taxon>
        <taxon>Cupriavidus</taxon>
    </lineage>
</organism>
<protein>
    <submittedName>
        <fullName evidence="1">Uncharacterized protein</fullName>
    </submittedName>
</protein>
<dbReference type="OrthoDB" id="6950984at2"/>
<dbReference type="EMBL" id="CP033968">
    <property type="protein sequence ID" value="AZG12154.1"/>
    <property type="molecule type" value="Genomic_DNA"/>
</dbReference>
<accession>A0A3G8GVN1</accession>
<dbReference type="RefSeq" id="WP_017512258.1">
    <property type="nucleotide sequence ID" value="NZ_CP033968.1"/>
</dbReference>